<name>A0A8H3F5F5_9LECA</name>
<dbReference type="AlphaFoldDB" id="A0A8H3F5F5"/>
<feature type="compositionally biased region" description="Polar residues" evidence="1">
    <location>
        <begin position="1"/>
        <end position="54"/>
    </location>
</feature>
<protein>
    <submittedName>
        <fullName evidence="2">Uncharacterized protein</fullName>
    </submittedName>
</protein>
<dbReference type="Proteomes" id="UP000664169">
    <property type="component" value="Unassembled WGS sequence"/>
</dbReference>
<proteinExistence type="predicted"/>
<dbReference type="EMBL" id="CAJPDQ010000009">
    <property type="protein sequence ID" value="CAF9914661.1"/>
    <property type="molecule type" value="Genomic_DNA"/>
</dbReference>
<keyword evidence="3" id="KW-1185">Reference proteome</keyword>
<gene>
    <name evidence="2" type="ORF">GOMPHAMPRED_008222</name>
</gene>
<accession>A0A8H3F5F5</accession>
<comment type="caution">
    <text evidence="2">The sequence shown here is derived from an EMBL/GenBank/DDBJ whole genome shotgun (WGS) entry which is preliminary data.</text>
</comment>
<evidence type="ECO:0000313" key="2">
    <source>
        <dbReference type="EMBL" id="CAF9914661.1"/>
    </source>
</evidence>
<evidence type="ECO:0000313" key="3">
    <source>
        <dbReference type="Proteomes" id="UP000664169"/>
    </source>
</evidence>
<organism evidence="2 3">
    <name type="scientific">Gomphillus americanus</name>
    <dbReference type="NCBI Taxonomy" id="1940652"/>
    <lineage>
        <taxon>Eukaryota</taxon>
        <taxon>Fungi</taxon>
        <taxon>Dikarya</taxon>
        <taxon>Ascomycota</taxon>
        <taxon>Pezizomycotina</taxon>
        <taxon>Lecanoromycetes</taxon>
        <taxon>OSLEUM clade</taxon>
        <taxon>Ostropomycetidae</taxon>
        <taxon>Ostropales</taxon>
        <taxon>Graphidaceae</taxon>
        <taxon>Gomphilloideae</taxon>
        <taxon>Gomphillus</taxon>
    </lineage>
</organism>
<feature type="region of interest" description="Disordered" evidence="1">
    <location>
        <begin position="1"/>
        <end position="61"/>
    </location>
</feature>
<evidence type="ECO:0000256" key="1">
    <source>
        <dbReference type="SAM" id="MobiDB-lite"/>
    </source>
</evidence>
<sequence length="161" mass="17468">MNPSNTSEESQKIETGNNDAALGSQAQNTSIAPSAAASRTLTSSPSARLLSTPSPLELGQPLITPEELTLVEISSEASLDFPPLAARRSMPANDIVALWERDADKERIQALWRDPIEGNKSAACEKILGAWACYDLSKPLPGTRANDPKKRLQFRYEFKSA</sequence>
<reference evidence="2" key="1">
    <citation type="submission" date="2021-03" db="EMBL/GenBank/DDBJ databases">
        <authorList>
            <person name="Tagirdzhanova G."/>
        </authorList>
    </citation>
    <scope>NUCLEOTIDE SEQUENCE</scope>
</reference>